<dbReference type="InterPro" id="IPR046345">
    <property type="entry name" value="TraB_PrgY-like"/>
</dbReference>
<feature type="transmembrane region" description="Helical" evidence="1">
    <location>
        <begin position="275"/>
        <end position="293"/>
    </location>
</feature>
<dbReference type="Pfam" id="PF01963">
    <property type="entry name" value="TraB_PrgY_gumN"/>
    <property type="match status" value="1"/>
</dbReference>
<dbReference type="PANTHER" id="PTHR21530">
    <property type="entry name" value="PHEROMONE SHUTDOWN PROTEIN"/>
    <property type="match status" value="1"/>
</dbReference>
<proteinExistence type="predicted"/>
<comment type="caution">
    <text evidence="2">The sequence shown here is derived from an EMBL/GenBank/DDBJ whole genome shotgun (WGS) entry which is preliminary data.</text>
</comment>
<feature type="transmembrane region" description="Helical" evidence="1">
    <location>
        <begin position="300"/>
        <end position="323"/>
    </location>
</feature>
<organism evidence="2 3">
    <name type="scientific">Candidatus Iainarchaeum sp</name>
    <dbReference type="NCBI Taxonomy" id="3101447"/>
    <lineage>
        <taxon>Archaea</taxon>
        <taxon>Candidatus Iainarchaeota</taxon>
        <taxon>Candidatus Iainarchaeia</taxon>
        <taxon>Candidatus Iainarchaeales</taxon>
        <taxon>Candidatus Iainarchaeaceae</taxon>
        <taxon>Candidatus Iainarchaeum</taxon>
    </lineage>
</organism>
<evidence type="ECO:0000313" key="2">
    <source>
        <dbReference type="EMBL" id="NMA44367.1"/>
    </source>
</evidence>
<protein>
    <submittedName>
        <fullName evidence="2">TraB/GumN family protein</fullName>
    </submittedName>
</protein>
<dbReference type="Proteomes" id="UP000526302">
    <property type="component" value="Unassembled WGS sequence"/>
</dbReference>
<name>A0A7K4BYP9_9ARCH</name>
<feature type="transmembrane region" description="Helical" evidence="1">
    <location>
        <begin position="357"/>
        <end position="383"/>
    </location>
</feature>
<dbReference type="AlphaFoldDB" id="A0A7K4BYP9"/>
<dbReference type="NCBIfam" id="TIGR00261">
    <property type="entry name" value="traB"/>
    <property type="match status" value="1"/>
</dbReference>
<feature type="transmembrane region" description="Helical" evidence="1">
    <location>
        <begin position="243"/>
        <end position="263"/>
    </location>
</feature>
<keyword evidence="1" id="KW-1133">Transmembrane helix</keyword>
<dbReference type="InterPro" id="IPR005230">
    <property type="entry name" value="TraB_bac"/>
</dbReference>
<dbReference type="InterPro" id="IPR002816">
    <property type="entry name" value="TraB/PrgY/GumN_fam"/>
</dbReference>
<keyword evidence="1" id="KW-0812">Transmembrane</keyword>
<reference evidence="2 3" key="1">
    <citation type="journal article" date="2020" name="Biotechnol. Biofuels">
        <title>New insights from the biogas microbiome by comprehensive genome-resolved metagenomics of nearly 1600 species originating from multiple anaerobic digesters.</title>
        <authorList>
            <person name="Campanaro S."/>
            <person name="Treu L."/>
            <person name="Rodriguez-R L.M."/>
            <person name="Kovalovszki A."/>
            <person name="Ziels R.M."/>
            <person name="Maus I."/>
            <person name="Zhu X."/>
            <person name="Kougias P.G."/>
            <person name="Basile A."/>
            <person name="Luo G."/>
            <person name="Schluter A."/>
            <person name="Konstantinidis K.T."/>
            <person name="Angelidaki I."/>
        </authorList>
    </citation>
    <scope>NUCLEOTIDE SEQUENCE [LARGE SCALE GENOMIC DNA]</scope>
    <source>
        <strain evidence="2">AS22ysBPME_79</strain>
    </source>
</reference>
<dbReference type="CDD" id="cd14726">
    <property type="entry name" value="TraB_PrgY-like"/>
    <property type="match status" value="1"/>
</dbReference>
<evidence type="ECO:0000313" key="3">
    <source>
        <dbReference type="Proteomes" id="UP000526302"/>
    </source>
</evidence>
<gene>
    <name evidence="2" type="ORF">GX950_00950</name>
</gene>
<sequence>MIKKIKIGEKEIILVGTAHISKESINLVEKTIDEEQPDIIGIELDKERLAQLLSGKKWQETNIIEVVKTGKTYLFLLNLLLSNIQKQLGNQVGVTPGAEMLAAIKKAQETKKPIYLLDRDVRVTLKRTFSEMRFLEKLKLGGSLIGGFMGFGERVDAKKIEELKQQDLINHLMKELGREFPSMKKVLVDERDLYIAEMIKHSPGKKIVAIVGAGHLEGIEKHIMSKKNYDINKLNSIPKQKNYLKYVSLIVPILFFAILIYGFFTQGIETSINILFYWIIATGILSGIGALIARAHPFTILTSIVVAPLTTLHPALAAGWFAAIVETKYHPPLVKDFEELSTVESISGFYKNRITHILLVAALVNIGATIGVLIALPLIISLFA</sequence>
<accession>A0A7K4BYP9</accession>
<keyword evidence="1" id="KW-0472">Membrane</keyword>
<evidence type="ECO:0000256" key="1">
    <source>
        <dbReference type="SAM" id="Phobius"/>
    </source>
</evidence>
<dbReference type="EMBL" id="JAAZKV010000007">
    <property type="protein sequence ID" value="NMA44367.1"/>
    <property type="molecule type" value="Genomic_DNA"/>
</dbReference>
<dbReference type="PANTHER" id="PTHR21530:SF7">
    <property type="entry name" value="TRAB DOMAIN-CONTAINING PROTEIN"/>
    <property type="match status" value="1"/>
</dbReference>